<protein>
    <recommendedName>
        <fullName evidence="8">Flavodoxin</fullName>
    </recommendedName>
</protein>
<evidence type="ECO:0000256" key="2">
    <source>
        <dbReference type="ARBA" id="ARBA00003297"/>
    </source>
</evidence>
<dbReference type="InterPro" id="IPR001226">
    <property type="entry name" value="Flavodoxin_CS"/>
</dbReference>
<comment type="function">
    <text evidence="2 8">Low-potential electron donor to a number of redox enzymes.</text>
</comment>
<dbReference type="PROSITE" id="PS00201">
    <property type="entry name" value="FLAVODOXIN"/>
    <property type="match status" value="1"/>
</dbReference>
<comment type="caution">
    <text evidence="10">The sequence shown here is derived from an EMBL/GenBank/DDBJ whole genome shotgun (WGS) entry which is preliminary data.</text>
</comment>
<organism evidence="10 11">
    <name type="scientific">Salisediminibacterium halotolerans</name>
    <dbReference type="NCBI Taxonomy" id="517425"/>
    <lineage>
        <taxon>Bacteria</taxon>
        <taxon>Bacillati</taxon>
        <taxon>Bacillota</taxon>
        <taxon>Bacilli</taxon>
        <taxon>Bacillales</taxon>
        <taxon>Bacillaceae</taxon>
        <taxon>Salisediminibacterium</taxon>
    </lineage>
</organism>
<dbReference type="NCBIfam" id="TIGR01753">
    <property type="entry name" value="flav_short"/>
    <property type="match status" value="1"/>
</dbReference>
<sequence length="151" mass="16445">MKNVLVVYATMSGNTEEIAELIEKGLVSEGCTVEKVEADDTTAEMISNYDAFLLGSFTWGDGDLPEESMDLYDELEAADLTGKSFAVFGSGDTSYEIFCGAVDELETIVKEQGGELVLDGLKIEDFPEGEEVNETIEYGAKFARIVKEKPS</sequence>
<dbReference type="Gene3D" id="3.40.50.360">
    <property type="match status" value="1"/>
</dbReference>
<dbReference type="NCBIfam" id="NF005216">
    <property type="entry name" value="PRK06703.1"/>
    <property type="match status" value="1"/>
</dbReference>
<dbReference type="InterPro" id="IPR008254">
    <property type="entry name" value="Flavodoxin/NO_synth"/>
</dbReference>
<dbReference type="NCBIfam" id="NF005246">
    <property type="entry name" value="PRK06756.1"/>
    <property type="match status" value="1"/>
</dbReference>
<comment type="cofactor">
    <cofactor evidence="1 8">
        <name>FMN</name>
        <dbReference type="ChEBI" id="CHEBI:58210"/>
    </cofactor>
</comment>
<evidence type="ECO:0000256" key="5">
    <source>
        <dbReference type="ARBA" id="ARBA00022630"/>
    </source>
</evidence>
<dbReference type="InterPro" id="IPR010087">
    <property type="entry name" value="Flav_short"/>
</dbReference>
<feature type="domain" description="Flavodoxin-like" evidence="9">
    <location>
        <begin position="4"/>
        <end position="143"/>
    </location>
</feature>
<evidence type="ECO:0000256" key="6">
    <source>
        <dbReference type="ARBA" id="ARBA00022643"/>
    </source>
</evidence>
<dbReference type="OrthoDB" id="9790745at2"/>
<dbReference type="GO" id="GO:0016651">
    <property type="term" value="F:oxidoreductase activity, acting on NAD(P)H"/>
    <property type="evidence" value="ECO:0007669"/>
    <property type="project" value="UniProtKB-ARBA"/>
</dbReference>
<dbReference type="InterPro" id="IPR029039">
    <property type="entry name" value="Flavoprotein-like_sf"/>
</dbReference>
<evidence type="ECO:0000256" key="3">
    <source>
        <dbReference type="ARBA" id="ARBA00005267"/>
    </source>
</evidence>
<comment type="similarity">
    <text evidence="3 8">Belongs to the flavodoxin family.</text>
</comment>
<evidence type="ECO:0000256" key="1">
    <source>
        <dbReference type="ARBA" id="ARBA00001917"/>
    </source>
</evidence>
<dbReference type="PROSITE" id="PS50902">
    <property type="entry name" value="FLAVODOXIN_LIKE"/>
    <property type="match status" value="1"/>
</dbReference>
<keyword evidence="6 8" id="KW-0288">FMN</keyword>
<dbReference type="PRINTS" id="PR00369">
    <property type="entry name" value="FLAVODOXIN"/>
</dbReference>
<proteinExistence type="inferred from homology"/>
<evidence type="ECO:0000256" key="4">
    <source>
        <dbReference type="ARBA" id="ARBA00022448"/>
    </source>
</evidence>
<dbReference type="GO" id="GO:0009055">
    <property type="term" value="F:electron transfer activity"/>
    <property type="evidence" value="ECO:0007669"/>
    <property type="project" value="UniProtKB-UniRule"/>
</dbReference>
<evidence type="ECO:0000313" key="10">
    <source>
        <dbReference type="EMBL" id="SES30633.1"/>
    </source>
</evidence>
<dbReference type="STRING" id="1464123.SAMN05444126_13016"/>
<dbReference type="PANTHER" id="PTHR42809:SF1">
    <property type="entry name" value="FLAVODOXIN 1"/>
    <property type="match status" value="1"/>
</dbReference>
<name>A0A1H9WAY7_9BACI</name>
<keyword evidence="5 8" id="KW-0285">Flavoprotein</keyword>
<dbReference type="AlphaFoldDB" id="A0A1H9WAY7"/>
<dbReference type="RefSeq" id="WP_093074536.1">
    <property type="nucleotide sequence ID" value="NZ_FOGV01000030.1"/>
</dbReference>
<evidence type="ECO:0000313" key="11">
    <source>
        <dbReference type="Proteomes" id="UP000199318"/>
    </source>
</evidence>
<dbReference type="PANTHER" id="PTHR42809">
    <property type="entry name" value="FLAVODOXIN 2"/>
    <property type="match status" value="1"/>
</dbReference>
<accession>A0A1H9WAY7</accession>
<gene>
    <name evidence="10" type="ORF">SAMN05444126_13016</name>
</gene>
<evidence type="ECO:0000256" key="8">
    <source>
        <dbReference type="RuleBase" id="RU367037"/>
    </source>
</evidence>
<dbReference type="Pfam" id="PF00258">
    <property type="entry name" value="Flavodoxin_1"/>
    <property type="match status" value="1"/>
</dbReference>
<dbReference type="GO" id="GO:0010181">
    <property type="term" value="F:FMN binding"/>
    <property type="evidence" value="ECO:0007669"/>
    <property type="project" value="UniProtKB-UniRule"/>
</dbReference>
<dbReference type="InterPro" id="IPR001094">
    <property type="entry name" value="Flavdoxin-like"/>
</dbReference>
<dbReference type="Proteomes" id="UP000199318">
    <property type="component" value="Unassembled WGS sequence"/>
</dbReference>
<keyword evidence="7 8" id="KW-0249">Electron transport</keyword>
<dbReference type="EMBL" id="FOGV01000030">
    <property type="protein sequence ID" value="SES30633.1"/>
    <property type="molecule type" value="Genomic_DNA"/>
</dbReference>
<dbReference type="InterPro" id="IPR050619">
    <property type="entry name" value="Flavodoxin"/>
</dbReference>
<keyword evidence="4 8" id="KW-0813">Transport</keyword>
<evidence type="ECO:0000256" key="7">
    <source>
        <dbReference type="ARBA" id="ARBA00022982"/>
    </source>
</evidence>
<evidence type="ECO:0000259" key="9">
    <source>
        <dbReference type="PROSITE" id="PS50902"/>
    </source>
</evidence>
<keyword evidence="11" id="KW-1185">Reference proteome</keyword>
<reference evidence="11" key="1">
    <citation type="submission" date="2016-10" db="EMBL/GenBank/DDBJ databases">
        <authorList>
            <person name="de Groot N.N."/>
        </authorList>
    </citation>
    <scope>NUCLEOTIDE SEQUENCE [LARGE SCALE GENOMIC DNA]</scope>
    <source>
        <strain evidence="11">10nlg</strain>
    </source>
</reference>
<dbReference type="SUPFAM" id="SSF52218">
    <property type="entry name" value="Flavoproteins"/>
    <property type="match status" value="1"/>
</dbReference>